<dbReference type="InterPro" id="IPR035919">
    <property type="entry name" value="EAL_sf"/>
</dbReference>
<dbReference type="PROSITE" id="PS50883">
    <property type="entry name" value="EAL"/>
    <property type="match status" value="1"/>
</dbReference>
<evidence type="ECO:0000256" key="1">
    <source>
        <dbReference type="SAM" id="MobiDB-lite"/>
    </source>
</evidence>
<dbReference type="SMART" id="SM00267">
    <property type="entry name" value="GGDEF"/>
    <property type="match status" value="1"/>
</dbReference>
<dbReference type="CDD" id="cd01949">
    <property type="entry name" value="GGDEF"/>
    <property type="match status" value="1"/>
</dbReference>
<dbReference type="InterPro" id="IPR001633">
    <property type="entry name" value="EAL_dom"/>
</dbReference>
<dbReference type="InterPro" id="IPR052155">
    <property type="entry name" value="Biofilm_reg_signaling"/>
</dbReference>
<dbReference type="OrthoDB" id="5293040at2"/>
<dbReference type="InterPro" id="IPR029787">
    <property type="entry name" value="Nucleotide_cyclase"/>
</dbReference>
<dbReference type="PANTHER" id="PTHR44757">
    <property type="entry name" value="DIGUANYLATE CYCLASE DGCP"/>
    <property type="match status" value="1"/>
</dbReference>
<dbReference type="EMBL" id="VPFL01000010">
    <property type="protein sequence ID" value="TXF11847.1"/>
    <property type="molecule type" value="Genomic_DNA"/>
</dbReference>
<evidence type="ECO:0000313" key="4">
    <source>
        <dbReference type="EMBL" id="TXF11847.1"/>
    </source>
</evidence>
<protein>
    <submittedName>
        <fullName evidence="4">Bifunctional diguanylate cyclase/phosphodiesterase</fullName>
    </submittedName>
</protein>
<feature type="domain" description="GGDEF" evidence="3">
    <location>
        <begin position="54"/>
        <end position="187"/>
    </location>
</feature>
<dbReference type="CDD" id="cd01948">
    <property type="entry name" value="EAL"/>
    <property type="match status" value="1"/>
</dbReference>
<dbReference type="Gene3D" id="3.30.70.270">
    <property type="match status" value="1"/>
</dbReference>
<organism evidence="4 5">
    <name type="scientific">Pelomicrobium methylotrophicum</name>
    <dbReference type="NCBI Taxonomy" id="2602750"/>
    <lineage>
        <taxon>Bacteria</taxon>
        <taxon>Pseudomonadati</taxon>
        <taxon>Pseudomonadota</taxon>
        <taxon>Hydrogenophilia</taxon>
        <taxon>Hydrogenophilia incertae sedis</taxon>
        <taxon>Pelomicrobium</taxon>
    </lineage>
</organism>
<dbReference type="PROSITE" id="PS50887">
    <property type="entry name" value="GGDEF"/>
    <property type="match status" value="1"/>
</dbReference>
<dbReference type="RefSeq" id="WP_147799810.1">
    <property type="nucleotide sequence ID" value="NZ_VPFL01000010.1"/>
</dbReference>
<accession>A0A5C7EK62</accession>
<feature type="domain" description="EAL" evidence="2">
    <location>
        <begin position="196"/>
        <end position="450"/>
    </location>
</feature>
<comment type="caution">
    <text evidence="4">The sequence shown here is derived from an EMBL/GenBank/DDBJ whole genome shotgun (WGS) entry which is preliminary data.</text>
</comment>
<gene>
    <name evidence="4" type="ORF">FR698_08695</name>
</gene>
<dbReference type="AlphaFoldDB" id="A0A5C7EK62"/>
<dbReference type="SUPFAM" id="SSF141868">
    <property type="entry name" value="EAL domain-like"/>
    <property type="match status" value="1"/>
</dbReference>
<dbReference type="Pfam" id="PF00563">
    <property type="entry name" value="EAL"/>
    <property type="match status" value="1"/>
</dbReference>
<proteinExistence type="predicted"/>
<keyword evidence="5" id="KW-1185">Reference proteome</keyword>
<evidence type="ECO:0000259" key="2">
    <source>
        <dbReference type="PROSITE" id="PS50883"/>
    </source>
</evidence>
<dbReference type="InterPro" id="IPR043128">
    <property type="entry name" value="Rev_trsase/Diguanyl_cyclase"/>
</dbReference>
<dbReference type="InParanoid" id="A0A5C7EK62"/>
<dbReference type="FunFam" id="3.20.20.450:FF:000001">
    <property type="entry name" value="Cyclic di-GMP phosphodiesterase yahA"/>
    <property type="match status" value="1"/>
</dbReference>
<dbReference type="InterPro" id="IPR000160">
    <property type="entry name" value="GGDEF_dom"/>
</dbReference>
<name>A0A5C7EK62_9PROT</name>
<evidence type="ECO:0000259" key="3">
    <source>
        <dbReference type="PROSITE" id="PS50887"/>
    </source>
</evidence>
<feature type="compositionally biased region" description="Polar residues" evidence="1">
    <location>
        <begin position="1"/>
        <end position="11"/>
    </location>
</feature>
<dbReference type="Proteomes" id="UP000321201">
    <property type="component" value="Unassembled WGS sequence"/>
</dbReference>
<feature type="region of interest" description="Disordered" evidence="1">
    <location>
        <begin position="1"/>
        <end position="33"/>
    </location>
</feature>
<dbReference type="SMART" id="SM00052">
    <property type="entry name" value="EAL"/>
    <property type="match status" value="1"/>
</dbReference>
<evidence type="ECO:0000313" key="5">
    <source>
        <dbReference type="Proteomes" id="UP000321201"/>
    </source>
</evidence>
<sequence>MSFGSSRTATRGTMDAVGEWPCRPGDGRASETLGTVSRGHFMARARRQLAQDDRNALVVLVMLDRLLRVSFHHGWGAGDQLAQQAGVRIREHLGDGVLLGRLGEEIFGLLVPGIAGRDQAVFQLEALTRAFAAPFHVDGHPVYLTVAMGASLSPAEGTDVRELLLKAERAMVQARRVGRSKWCLHEACPHVPIEEEPSLEADLGQAIARGELTLHYQPYVDIAAGRPVGAEALLRWCHPRLGLLAPDCFVQLAEEAGLIDDIGTWVLHAACHQARTWRQRGIPHLSVAVNVSAAQFNKGNLVSAVASALAASGLEPQALELEITESTVMHDVQAAIGTLRKLKDMGVVLSVDDFGTGYSSLSYLKRFPLDSLKVDRSFVQDIGVDPDHESIVRAIINLAKTLKLKVTAEGVESTEQLRFLLHEGCDRVQGYLFGRPVTSEGLEHLVKQRSLWWTETL</sequence>
<dbReference type="PANTHER" id="PTHR44757:SF2">
    <property type="entry name" value="BIOFILM ARCHITECTURE MAINTENANCE PROTEIN MBAA"/>
    <property type="match status" value="1"/>
</dbReference>
<dbReference type="Gene3D" id="3.20.20.450">
    <property type="entry name" value="EAL domain"/>
    <property type="match status" value="1"/>
</dbReference>
<reference evidence="4 5" key="1">
    <citation type="submission" date="2019-08" db="EMBL/GenBank/DDBJ databases">
        <title>Pelomicrobium methylotrophicum gen. nov., sp. nov. a moderately thermophilic, facultatively anaerobic, lithoautotrophic and methylotrophic bacterium isolated from a terrestrial mud volcano.</title>
        <authorList>
            <person name="Slobodkina G.B."/>
            <person name="Merkel A.Y."/>
            <person name="Slobodkin A.I."/>
        </authorList>
    </citation>
    <scope>NUCLEOTIDE SEQUENCE [LARGE SCALE GENOMIC DNA]</scope>
    <source>
        <strain evidence="4 5">SM250</strain>
    </source>
</reference>
<dbReference type="SUPFAM" id="SSF55073">
    <property type="entry name" value="Nucleotide cyclase"/>
    <property type="match status" value="1"/>
</dbReference>
<dbReference type="Pfam" id="PF00990">
    <property type="entry name" value="GGDEF"/>
    <property type="match status" value="1"/>
</dbReference>